<dbReference type="RefSeq" id="XP_004488175.2">
    <property type="nucleotide sequence ID" value="XM_004488118.2"/>
</dbReference>
<dbReference type="PANTHER" id="PTHR31973">
    <property type="entry name" value="POLYPROTEIN, PUTATIVE-RELATED"/>
    <property type="match status" value="1"/>
</dbReference>
<dbReference type="OrthoDB" id="1436728at2759"/>
<feature type="region of interest" description="Disordered" evidence="1">
    <location>
        <begin position="104"/>
        <end position="175"/>
    </location>
</feature>
<protein>
    <submittedName>
        <fullName evidence="5">Uncharacterized protein LOC101495594</fullName>
    </submittedName>
</protein>
<accession>A0A1S2XEM1</accession>
<sequence length="381" mass="44354">MYICAHVDEMNWSWDVDLMSHIQITKLIKSLGYMSIKCLWYQHPKYSFTRGLRPLNNDEDVVKFAEDVKWFNIIDVFMEHSIDNPIISDESPIQEPIEAEKLQGEGEQVQTEPVQAETVQIKPNQPETEPDQLDSEPVQTEQDKLESEPIQTEPDQPDSEPVQPESEAVHGEDYLSEEDEDYIATSMMIWIFVNVGDENSSERHANPRGNPGPSSTTNFEENDVNYDDLDTPPESEVDEEDVRKFPKFNQPENGDEVRFELGLKFNTKELVKNAIKNFAMETKKNLYFKKNDGKRIIVRCEPECPFYTRISKRTSNEYWQLVSFIDDHTCHKRTKNRQAKTEWIAKKFVPMLRHTPKMKPKGLIVEELDKWGCEAVYIPSI</sequence>
<keyword evidence="4" id="KW-1185">Reference proteome</keyword>
<evidence type="ECO:0000313" key="5">
    <source>
        <dbReference type="RefSeq" id="XP_004488175.2"/>
    </source>
</evidence>
<dbReference type="AlphaFoldDB" id="A0A1S2XEM1"/>
<feature type="domain" description="Transposase MuDR plant" evidence="2">
    <location>
        <begin position="257"/>
        <end position="316"/>
    </location>
</feature>
<dbReference type="Pfam" id="PF03108">
    <property type="entry name" value="DBD_Tnp_Mut"/>
    <property type="match status" value="1"/>
</dbReference>
<feature type="region of interest" description="Disordered" evidence="1">
    <location>
        <begin position="199"/>
        <end position="249"/>
    </location>
</feature>
<dbReference type="KEGG" id="cam:101495594"/>
<organism evidence="4 5">
    <name type="scientific">Cicer arietinum</name>
    <name type="common">Chickpea</name>
    <name type="synonym">Garbanzo</name>
    <dbReference type="NCBI Taxonomy" id="3827"/>
    <lineage>
        <taxon>Eukaryota</taxon>
        <taxon>Viridiplantae</taxon>
        <taxon>Streptophyta</taxon>
        <taxon>Embryophyta</taxon>
        <taxon>Tracheophyta</taxon>
        <taxon>Spermatophyta</taxon>
        <taxon>Magnoliopsida</taxon>
        <taxon>eudicotyledons</taxon>
        <taxon>Gunneridae</taxon>
        <taxon>Pentapetalae</taxon>
        <taxon>rosids</taxon>
        <taxon>fabids</taxon>
        <taxon>Fabales</taxon>
        <taxon>Fabaceae</taxon>
        <taxon>Papilionoideae</taxon>
        <taxon>50 kb inversion clade</taxon>
        <taxon>NPAAA clade</taxon>
        <taxon>Hologalegina</taxon>
        <taxon>IRL clade</taxon>
        <taxon>Cicereae</taxon>
        <taxon>Cicer</taxon>
    </lineage>
</organism>
<dbReference type="InterPro" id="IPR058594">
    <property type="entry name" value="PB1-like_dom_pln"/>
</dbReference>
<feature type="domain" description="PB1-like" evidence="3">
    <location>
        <begin position="12"/>
        <end position="80"/>
    </location>
</feature>
<name>A0A1S2XEM1_CICAR</name>
<feature type="compositionally biased region" description="Polar residues" evidence="1">
    <location>
        <begin position="108"/>
        <end position="127"/>
    </location>
</feature>
<evidence type="ECO:0000259" key="2">
    <source>
        <dbReference type="Pfam" id="PF03108"/>
    </source>
</evidence>
<gene>
    <name evidence="5" type="primary">LOC101495594</name>
</gene>
<reference evidence="5" key="2">
    <citation type="submission" date="2025-08" db="UniProtKB">
        <authorList>
            <consortium name="RefSeq"/>
        </authorList>
    </citation>
    <scope>IDENTIFICATION</scope>
    <source>
        <tissue evidence="5">Etiolated seedlings</tissue>
    </source>
</reference>
<dbReference type="GeneID" id="101495594"/>
<evidence type="ECO:0000313" key="4">
    <source>
        <dbReference type="Proteomes" id="UP000087171"/>
    </source>
</evidence>
<feature type="compositionally biased region" description="Acidic residues" evidence="1">
    <location>
        <begin position="220"/>
        <end position="240"/>
    </location>
</feature>
<dbReference type="Proteomes" id="UP000087171">
    <property type="component" value="Chromosome Ca1"/>
</dbReference>
<dbReference type="PaxDb" id="3827-XP_004488175.1"/>
<evidence type="ECO:0000256" key="1">
    <source>
        <dbReference type="SAM" id="MobiDB-lite"/>
    </source>
</evidence>
<dbReference type="PANTHER" id="PTHR31973:SF187">
    <property type="entry name" value="MUTATOR TRANSPOSASE MUDRA PROTEIN"/>
    <property type="match status" value="1"/>
</dbReference>
<proteinExistence type="predicted"/>
<dbReference type="Pfam" id="PF26130">
    <property type="entry name" value="PB1-like"/>
    <property type="match status" value="1"/>
</dbReference>
<evidence type="ECO:0000259" key="3">
    <source>
        <dbReference type="Pfam" id="PF26130"/>
    </source>
</evidence>
<reference evidence="4" key="1">
    <citation type="journal article" date="2013" name="Nat. Biotechnol.">
        <title>Draft genome sequence of chickpea (Cicer arietinum) provides a resource for trait improvement.</title>
        <authorList>
            <person name="Varshney R.K."/>
            <person name="Song C."/>
            <person name="Saxena R.K."/>
            <person name="Azam S."/>
            <person name="Yu S."/>
            <person name="Sharpe A.G."/>
            <person name="Cannon S."/>
            <person name="Baek J."/>
            <person name="Rosen B.D."/>
            <person name="Tar'an B."/>
            <person name="Millan T."/>
            <person name="Zhang X."/>
            <person name="Ramsay L.D."/>
            <person name="Iwata A."/>
            <person name="Wang Y."/>
            <person name="Nelson W."/>
            <person name="Farmer A.D."/>
            <person name="Gaur P.M."/>
            <person name="Soderlund C."/>
            <person name="Penmetsa R.V."/>
            <person name="Xu C."/>
            <person name="Bharti A.K."/>
            <person name="He W."/>
            <person name="Winter P."/>
            <person name="Zhao S."/>
            <person name="Hane J.K."/>
            <person name="Carrasquilla-Garcia N."/>
            <person name="Condie J.A."/>
            <person name="Upadhyaya H.D."/>
            <person name="Luo M.C."/>
            <person name="Thudi M."/>
            <person name="Gowda C.L."/>
            <person name="Singh N.P."/>
            <person name="Lichtenzveig J."/>
            <person name="Gali K.K."/>
            <person name="Rubio J."/>
            <person name="Nadarajan N."/>
            <person name="Dolezel J."/>
            <person name="Bansal K.C."/>
            <person name="Xu X."/>
            <person name="Edwards D."/>
            <person name="Zhang G."/>
            <person name="Kahl G."/>
            <person name="Gil J."/>
            <person name="Singh K.B."/>
            <person name="Datta S.K."/>
            <person name="Jackson S.A."/>
            <person name="Wang J."/>
            <person name="Cook D.R."/>
        </authorList>
    </citation>
    <scope>NUCLEOTIDE SEQUENCE [LARGE SCALE GENOMIC DNA]</scope>
    <source>
        <strain evidence="4">cv. CDC Frontier</strain>
    </source>
</reference>
<dbReference type="InterPro" id="IPR004332">
    <property type="entry name" value="Transposase_MuDR"/>
</dbReference>